<accession>A0A1H3U8G0</accession>
<dbReference type="AlphaFoldDB" id="A0A1H3U8G0"/>
<gene>
    <name evidence="2" type="ORF">SAMN05444004_1251</name>
</gene>
<keyword evidence="3" id="KW-1185">Reference proteome</keyword>
<protein>
    <submittedName>
        <fullName evidence="2">Uncharacterized protein</fullName>
    </submittedName>
</protein>
<dbReference type="Proteomes" id="UP000198914">
    <property type="component" value="Unassembled WGS sequence"/>
</dbReference>
<reference evidence="3" key="1">
    <citation type="submission" date="2016-10" db="EMBL/GenBank/DDBJ databases">
        <authorList>
            <person name="Varghese N."/>
            <person name="Submissions S."/>
        </authorList>
    </citation>
    <scope>NUCLEOTIDE SEQUENCE [LARGE SCALE GENOMIC DNA]</scope>
    <source>
        <strain evidence="3">DSM 100420</strain>
    </source>
</reference>
<sequence length="102" mass="11740">MNPSPDLCNRAQPGENVCTPFGAWAGYQPNPHNPRKQRKNPAAAGSGEAFLEGKWRRGRDWDRTFSIYRYLFYIDIFFINLIDSQATDAMEVLEGNCSRLRR</sequence>
<evidence type="ECO:0000313" key="2">
    <source>
        <dbReference type="EMBL" id="SDZ58095.1"/>
    </source>
</evidence>
<dbReference type="EMBL" id="FNPX01000025">
    <property type="protein sequence ID" value="SDZ58095.1"/>
    <property type="molecule type" value="Genomic_DNA"/>
</dbReference>
<feature type="region of interest" description="Disordered" evidence="1">
    <location>
        <begin position="28"/>
        <end position="47"/>
    </location>
</feature>
<organism evidence="2 3">
    <name type="scientific">Jannaschia faecimaris</name>
    <dbReference type="NCBI Taxonomy" id="1244108"/>
    <lineage>
        <taxon>Bacteria</taxon>
        <taxon>Pseudomonadati</taxon>
        <taxon>Pseudomonadota</taxon>
        <taxon>Alphaproteobacteria</taxon>
        <taxon>Rhodobacterales</taxon>
        <taxon>Roseobacteraceae</taxon>
        <taxon>Jannaschia</taxon>
    </lineage>
</organism>
<evidence type="ECO:0000313" key="3">
    <source>
        <dbReference type="Proteomes" id="UP000198914"/>
    </source>
</evidence>
<evidence type="ECO:0000256" key="1">
    <source>
        <dbReference type="SAM" id="MobiDB-lite"/>
    </source>
</evidence>
<name>A0A1H3U8G0_9RHOB</name>
<proteinExistence type="predicted"/>